<dbReference type="PANTHER" id="PTHR34473">
    <property type="entry name" value="UPF0699 TRANSMEMBRANE PROTEIN YDBS"/>
    <property type="match status" value="1"/>
</dbReference>
<dbReference type="AlphaFoldDB" id="A0A918XFC4"/>
<proteinExistence type="predicted"/>
<feature type="domain" description="Rhodanese" evidence="3">
    <location>
        <begin position="244"/>
        <end position="273"/>
    </location>
</feature>
<evidence type="ECO:0000313" key="4">
    <source>
        <dbReference type="EMBL" id="GHD28347.1"/>
    </source>
</evidence>
<feature type="transmembrane region" description="Helical" evidence="2">
    <location>
        <begin position="572"/>
        <end position="599"/>
    </location>
</feature>
<feature type="transmembrane region" description="Helical" evidence="2">
    <location>
        <begin position="244"/>
        <end position="264"/>
    </location>
</feature>
<feature type="region of interest" description="Disordered" evidence="1">
    <location>
        <begin position="1"/>
        <end position="193"/>
    </location>
</feature>
<evidence type="ECO:0000259" key="3">
    <source>
        <dbReference type="PROSITE" id="PS50206"/>
    </source>
</evidence>
<dbReference type="EMBL" id="BMXL01000014">
    <property type="protein sequence ID" value="GHD28347.1"/>
    <property type="molecule type" value="Genomic_DNA"/>
</dbReference>
<dbReference type="RefSeq" id="WP_193518119.1">
    <property type="nucleotide sequence ID" value="NZ_BMXL01000014.1"/>
</dbReference>
<evidence type="ECO:0000256" key="1">
    <source>
        <dbReference type="SAM" id="MobiDB-lite"/>
    </source>
</evidence>
<gene>
    <name evidence="4" type="ORF">GCM10007147_28170</name>
</gene>
<reference evidence="4 5" key="1">
    <citation type="journal article" date="2014" name="Int. J. Syst. Evol. Microbiol.">
        <title>Complete genome sequence of Corynebacterium casei LMG S-19264T (=DSM 44701T), isolated from a smear-ripened cheese.</title>
        <authorList>
            <consortium name="US DOE Joint Genome Institute (JGI-PGF)"/>
            <person name="Walter F."/>
            <person name="Albersmeier A."/>
            <person name="Kalinowski J."/>
            <person name="Ruckert C."/>
        </authorList>
    </citation>
    <scope>NUCLEOTIDE SEQUENCE [LARGE SCALE GENOMIC DNA]</scope>
    <source>
        <strain evidence="4 5">KCTC 19473</strain>
    </source>
</reference>
<feature type="region of interest" description="Disordered" evidence="1">
    <location>
        <begin position="695"/>
        <end position="740"/>
    </location>
</feature>
<feature type="compositionally biased region" description="Basic and acidic residues" evidence="1">
    <location>
        <begin position="723"/>
        <end position="740"/>
    </location>
</feature>
<evidence type="ECO:0000256" key="2">
    <source>
        <dbReference type="SAM" id="Phobius"/>
    </source>
</evidence>
<dbReference type="PANTHER" id="PTHR34473:SF2">
    <property type="entry name" value="UPF0699 TRANSMEMBRANE PROTEIN YDBT"/>
    <property type="match status" value="1"/>
</dbReference>
<dbReference type="PROSITE" id="PS50206">
    <property type="entry name" value="RHODANESE_3"/>
    <property type="match status" value="1"/>
</dbReference>
<keyword evidence="2" id="KW-0472">Membrane</keyword>
<dbReference type="Proteomes" id="UP000654947">
    <property type="component" value="Unassembled WGS sequence"/>
</dbReference>
<protein>
    <recommendedName>
        <fullName evidence="3">Rhodanese domain-containing protein</fullName>
    </recommendedName>
</protein>
<feature type="transmembrane region" description="Helical" evidence="2">
    <location>
        <begin position="385"/>
        <end position="410"/>
    </location>
</feature>
<comment type="caution">
    <text evidence="4">The sequence shown here is derived from an EMBL/GenBank/DDBJ whole genome shotgun (WGS) entry which is preliminary data.</text>
</comment>
<accession>A0A918XFC4</accession>
<feature type="transmembrane region" description="Helical" evidence="2">
    <location>
        <begin position="434"/>
        <end position="461"/>
    </location>
</feature>
<keyword evidence="2" id="KW-0812">Transmembrane</keyword>
<dbReference type="Pfam" id="PF03703">
    <property type="entry name" value="bPH_2"/>
    <property type="match status" value="2"/>
</dbReference>
<feature type="region of interest" description="Disordered" evidence="1">
    <location>
        <begin position="353"/>
        <end position="374"/>
    </location>
</feature>
<feature type="compositionally biased region" description="Basic and acidic residues" evidence="1">
    <location>
        <begin position="1"/>
        <end position="14"/>
    </location>
</feature>
<keyword evidence="2" id="KW-1133">Transmembrane helix</keyword>
<keyword evidence="5" id="KW-1185">Reference proteome</keyword>
<organism evidence="4 5">
    <name type="scientific">Nocardiopsis kunsanensis</name>
    <dbReference type="NCBI Taxonomy" id="141693"/>
    <lineage>
        <taxon>Bacteria</taxon>
        <taxon>Bacillati</taxon>
        <taxon>Actinomycetota</taxon>
        <taxon>Actinomycetes</taxon>
        <taxon>Streptosporangiales</taxon>
        <taxon>Nocardiopsidaceae</taxon>
        <taxon>Nocardiopsis</taxon>
    </lineage>
</organism>
<dbReference type="InterPro" id="IPR005182">
    <property type="entry name" value="YdbS-like_PH"/>
</dbReference>
<sequence length="740" mass="79027">MDHEYESPETDGRTGPDSPEPAGPEYERSRWARGPAGRTADRYPYEWQNASEEPRQPGAGAHPASGARRPGPQSPDTGARSVPGVQEAAASERVRWGPPQDGRYGTPPDHRASGHPPGQDSPGAGSQDPPGNGDFPPPQVPQGHAQDRPYGPPRGPWQGYAGAGPSGPPGYPYHGSADGPRSPEGHGPAPQPRQWWSEEAAQPFTSESGRRLSPRSMVVGPLNQLRSILFPILVGLVIGGFNPWLLAATGATVVMVLVGGFVTWRTLRYEITDDHIEIRKGLVRRERRTIPLQRIRGVDVTSSLLHRILGVSVVHIEAAAGSTEAEDGKLDAVGTAEAERLRGELLRRKADLAGDGSAGSAGSEQEREEAADPETVTYFGMPRSWYLYGALSLAHLLTPFALMATLIGLFQQSAPQMEAATDTVVDWLDSTDRALLTALAVGIPVALVLMMPVFAVVSYAVTNWGFALRGSDGSLVAERGLFTRRSVTLEKRRIRGHELRDNPLERTRDAVSLRAIVTGLGEAATRAVLLPTGPRQRVAEVVERALDRYEGGLRPHPRAALHRRLIRSVGPFLATGAAGVLLGWNWLVAVSAVLALLGVPLGIDRYRSLGHGHDESFVSVRSGSLQREQAVVERSAVIGWSWTQTLFQRRAGLANLQVTVGAGAGGYTAQDASMPDSVAFAAGVTPQMVRPFLVERDGGAAASAEGRDRGPGGTGQEGPPPTEADRGSGRDRAPTADEDR</sequence>
<dbReference type="InterPro" id="IPR001763">
    <property type="entry name" value="Rhodanese-like_dom"/>
</dbReference>
<name>A0A918XFC4_9ACTN</name>
<feature type="compositionally biased region" description="Low complexity" evidence="1">
    <location>
        <begin position="353"/>
        <end position="363"/>
    </location>
</feature>
<evidence type="ECO:0000313" key="5">
    <source>
        <dbReference type="Proteomes" id="UP000654947"/>
    </source>
</evidence>